<keyword evidence="5" id="KW-0235">DNA replication</keyword>
<dbReference type="PROSITE" id="PS52020">
    <property type="entry name" value="CRESS_DNA_REP"/>
    <property type="match status" value="1"/>
</dbReference>
<proteinExistence type="inferred from homology"/>
<dbReference type="PRINTS" id="PR00228">
    <property type="entry name" value="GEMCOATCLVL1"/>
</dbReference>
<evidence type="ECO:0000256" key="7">
    <source>
        <dbReference type="ARBA" id="ARBA00022723"/>
    </source>
</evidence>
<dbReference type="GO" id="GO:0016888">
    <property type="term" value="F:DNA endonuclease activity, producing 5'-phosphomonoesters"/>
    <property type="evidence" value="ECO:0007669"/>
    <property type="project" value="InterPro"/>
</dbReference>
<feature type="domain" description="CRESS-DNA virus Rep endonuclease" evidence="15">
    <location>
        <begin position="41"/>
        <end position="148"/>
    </location>
</feature>
<keyword evidence="12" id="KW-0238">DNA-binding</keyword>
<protein>
    <submittedName>
        <fullName evidence="16">Rep</fullName>
    </submittedName>
</protein>
<dbReference type="Pfam" id="PF08283">
    <property type="entry name" value="Gemini_AL1_M"/>
    <property type="match status" value="1"/>
</dbReference>
<evidence type="ECO:0000256" key="6">
    <source>
        <dbReference type="ARBA" id="ARBA00022722"/>
    </source>
</evidence>
<evidence type="ECO:0000256" key="11">
    <source>
        <dbReference type="ARBA" id="ARBA00023124"/>
    </source>
</evidence>
<dbReference type="PRINTS" id="PR00227">
    <property type="entry name" value="GEMCOATAL1"/>
</dbReference>
<dbReference type="GO" id="GO:0003677">
    <property type="term" value="F:DNA binding"/>
    <property type="evidence" value="ECO:0007669"/>
    <property type="project" value="UniProtKB-KW"/>
</dbReference>
<dbReference type="SUPFAM" id="SSF55464">
    <property type="entry name" value="Origin of replication-binding domain, RBD-like"/>
    <property type="match status" value="1"/>
</dbReference>
<feature type="binding site" evidence="14">
    <location>
        <position position="88"/>
    </location>
    <ligand>
        <name>a divalent metal cation</name>
        <dbReference type="ChEBI" id="CHEBI:60240"/>
    </ligand>
</feature>
<name>A0A2K9LSU3_9VIRU</name>
<keyword evidence="6" id="KW-0540">Nuclease</keyword>
<evidence type="ECO:0000259" key="15">
    <source>
        <dbReference type="PROSITE" id="PS52020"/>
    </source>
</evidence>
<accession>A0A2K9LSU3</accession>
<comment type="similarity">
    <text evidence="2">Belongs to the geminiviridae Rep protein family.</text>
</comment>
<keyword evidence="11" id="KW-0190">Covalent protein-DNA linkage</keyword>
<dbReference type="GO" id="GO:0042025">
    <property type="term" value="C:host cell nucleus"/>
    <property type="evidence" value="ECO:0007669"/>
    <property type="project" value="UniProtKB-SubCell"/>
</dbReference>
<evidence type="ECO:0000256" key="4">
    <source>
        <dbReference type="ARBA" id="ARBA00022695"/>
    </source>
</evidence>
<feature type="binding site" evidence="14">
    <location>
        <position position="132"/>
    </location>
    <ligand>
        <name>a divalent metal cation</name>
        <dbReference type="ChEBI" id="CHEBI:60240"/>
    </ligand>
</feature>
<keyword evidence="4" id="KW-0548">Nucleotidyltransferase</keyword>
<evidence type="ECO:0000313" key="16">
    <source>
        <dbReference type="EMBL" id="AUM61870.1"/>
    </source>
</evidence>
<reference evidence="16" key="1">
    <citation type="submission" date="2017-01" db="EMBL/GenBank/DDBJ databases">
        <title>High-throughput sequencing uncovers low homogeneity in the biogeography of single-stranded DNA viruses.</title>
        <authorList>
            <person name="Pearson V.M."/>
            <person name="Rokyta D.R."/>
        </authorList>
    </citation>
    <scope>NUCLEOTIDE SEQUENCE</scope>
</reference>
<dbReference type="GO" id="GO:0006260">
    <property type="term" value="P:DNA replication"/>
    <property type="evidence" value="ECO:0007669"/>
    <property type="project" value="UniProtKB-KW"/>
</dbReference>
<comment type="cofactor">
    <cofactor evidence="14">
        <name>Mg(2+)</name>
        <dbReference type="ChEBI" id="CHEBI:18420"/>
    </cofactor>
    <cofactor evidence="14">
        <name>Mn(2+)</name>
        <dbReference type="ChEBI" id="CHEBI:29035"/>
    </cofactor>
    <text evidence="14">Divalent metal cations, possibly Mg(2+) or Mn(2+).</text>
</comment>
<dbReference type="Pfam" id="PF00799">
    <property type="entry name" value="Gemini_AL1"/>
    <property type="match status" value="1"/>
</dbReference>
<dbReference type="InterPro" id="IPR049912">
    <property type="entry name" value="CRESS_DNA_REP"/>
</dbReference>
<evidence type="ECO:0000256" key="5">
    <source>
        <dbReference type="ARBA" id="ARBA00022705"/>
    </source>
</evidence>
<keyword evidence="7 14" id="KW-0479">Metal-binding</keyword>
<gene>
    <name evidence="16" type="primary">Rep</name>
</gene>
<keyword evidence="8" id="KW-0547">Nucleotide-binding</keyword>
<evidence type="ECO:0000256" key="1">
    <source>
        <dbReference type="ARBA" id="ARBA00004147"/>
    </source>
</evidence>
<evidence type="ECO:0000256" key="8">
    <source>
        <dbReference type="ARBA" id="ARBA00022741"/>
    </source>
</evidence>
<comment type="subcellular location">
    <subcellularLocation>
        <location evidence="1">Host nucleus</location>
    </subcellularLocation>
</comment>
<evidence type="ECO:0000256" key="9">
    <source>
        <dbReference type="ARBA" id="ARBA00022759"/>
    </source>
</evidence>
<feature type="active site" description="For DNA cleavage activity" evidence="13">
    <location>
        <position position="128"/>
    </location>
</feature>
<feature type="binding site" evidence="14">
    <location>
        <position position="80"/>
    </location>
    <ligand>
        <name>a divalent metal cation</name>
        <dbReference type="ChEBI" id="CHEBI:60240"/>
    </ligand>
</feature>
<sequence>MGSWNGPRIKRRCGSGPLKYYKLAARNELAGVILMSPPNFRFNGKRVFLTYPQCGELTRESVRDLLVSTHGAQYYCVARESHRDGNNHIHAYGEWCGAFSSRDVRIFDVDGQHPNIQPVRSAKRVLEYILKEDSEPLSNVQPMDGGGRVSYGTILGEATSRDDFLARVAGSYPRDYVVFHQRLREFCDARYPEERVEYVPRWSEFDEPAGLREWKLSLEEEVGKRVPGGPQSPPSSLMYPLMPIV</sequence>
<keyword evidence="10" id="KW-0378">Hydrolase</keyword>
<evidence type="ECO:0000256" key="12">
    <source>
        <dbReference type="ARBA" id="ARBA00023125"/>
    </source>
</evidence>
<dbReference type="GO" id="GO:0046872">
    <property type="term" value="F:metal ion binding"/>
    <property type="evidence" value="ECO:0007669"/>
    <property type="project" value="UniProtKB-KW"/>
</dbReference>
<evidence type="ECO:0000256" key="14">
    <source>
        <dbReference type="PIRSR" id="PIRSR601191-2"/>
    </source>
</evidence>
<dbReference type="EMBL" id="KY487901">
    <property type="protein sequence ID" value="AUM61870.1"/>
    <property type="molecule type" value="Genomic_DNA"/>
</dbReference>
<dbReference type="GO" id="GO:0005198">
    <property type="term" value="F:structural molecule activity"/>
    <property type="evidence" value="ECO:0007669"/>
    <property type="project" value="InterPro"/>
</dbReference>
<keyword evidence="9" id="KW-0255">Endonuclease</keyword>
<dbReference type="InterPro" id="IPR001301">
    <property type="entry name" value="Gemini_AL1_CLV"/>
</dbReference>
<organism evidence="16">
    <name type="scientific">uncultured virus</name>
    <dbReference type="NCBI Taxonomy" id="340016"/>
    <lineage>
        <taxon>Viruses</taxon>
        <taxon>environmental samples</taxon>
    </lineage>
</organism>
<evidence type="ECO:0000256" key="10">
    <source>
        <dbReference type="ARBA" id="ARBA00022801"/>
    </source>
</evidence>
<feature type="binding site" evidence="14">
    <location>
        <position position="90"/>
    </location>
    <ligand>
        <name>a divalent metal cation</name>
        <dbReference type="ChEBI" id="CHEBI:60240"/>
    </ligand>
</feature>
<keyword evidence="3" id="KW-0808">Transferase</keyword>
<dbReference type="InterPro" id="IPR001191">
    <property type="entry name" value="Gemini_AL1_REP"/>
</dbReference>
<dbReference type="GO" id="GO:0016779">
    <property type="term" value="F:nucleotidyltransferase activity"/>
    <property type="evidence" value="ECO:0007669"/>
    <property type="project" value="UniProtKB-KW"/>
</dbReference>
<evidence type="ECO:0000256" key="3">
    <source>
        <dbReference type="ARBA" id="ARBA00022679"/>
    </source>
</evidence>
<dbReference type="Gene3D" id="3.40.1310.20">
    <property type="match status" value="1"/>
</dbReference>
<evidence type="ECO:0000256" key="2">
    <source>
        <dbReference type="ARBA" id="ARBA00006240"/>
    </source>
</evidence>
<dbReference type="GO" id="GO:0000166">
    <property type="term" value="F:nucleotide binding"/>
    <property type="evidence" value="ECO:0007669"/>
    <property type="project" value="UniProtKB-KW"/>
</dbReference>
<evidence type="ECO:0000256" key="13">
    <source>
        <dbReference type="PIRSR" id="PIRSR601191-1"/>
    </source>
</evidence>
<dbReference type="InterPro" id="IPR022692">
    <property type="entry name" value="Gemini_AL1_REP_central"/>
</dbReference>